<feature type="transmembrane region" description="Helical" evidence="1">
    <location>
        <begin position="392"/>
        <end position="410"/>
    </location>
</feature>
<accession>A0A0L6UPJ6</accession>
<feature type="transmembrane region" description="Helical" evidence="1">
    <location>
        <begin position="175"/>
        <end position="196"/>
    </location>
</feature>
<organism evidence="2 3">
    <name type="scientific">Puccinia sorghi</name>
    <dbReference type="NCBI Taxonomy" id="27349"/>
    <lineage>
        <taxon>Eukaryota</taxon>
        <taxon>Fungi</taxon>
        <taxon>Dikarya</taxon>
        <taxon>Basidiomycota</taxon>
        <taxon>Pucciniomycotina</taxon>
        <taxon>Pucciniomycetes</taxon>
        <taxon>Pucciniales</taxon>
        <taxon>Pucciniaceae</taxon>
        <taxon>Puccinia</taxon>
    </lineage>
</organism>
<evidence type="ECO:0000313" key="3">
    <source>
        <dbReference type="Proteomes" id="UP000037035"/>
    </source>
</evidence>
<keyword evidence="3" id="KW-1185">Reference proteome</keyword>
<dbReference type="AlphaFoldDB" id="A0A0L6UPJ6"/>
<name>A0A0L6UPJ6_9BASI</name>
<feature type="transmembrane region" description="Helical" evidence="1">
    <location>
        <begin position="151"/>
        <end position="169"/>
    </location>
</feature>
<evidence type="ECO:0000313" key="2">
    <source>
        <dbReference type="EMBL" id="KNZ50177.1"/>
    </source>
</evidence>
<protein>
    <submittedName>
        <fullName evidence="2">Uncharacterized protein</fullName>
    </submittedName>
</protein>
<keyword evidence="1" id="KW-1133">Transmembrane helix</keyword>
<evidence type="ECO:0000256" key="1">
    <source>
        <dbReference type="SAM" id="Phobius"/>
    </source>
</evidence>
<dbReference type="EMBL" id="LAVV01009681">
    <property type="protein sequence ID" value="KNZ50177.1"/>
    <property type="molecule type" value="Genomic_DNA"/>
</dbReference>
<feature type="transmembrane region" description="Helical" evidence="1">
    <location>
        <begin position="422"/>
        <end position="444"/>
    </location>
</feature>
<sequence length="478" mass="56024">MHFSKRESMFGSLHDSKGGKIQVKNAEKYEEMVGGICFEVLGMWRKLVSGLALLLDNNFFFKFKKRIVVMGLSDPVWNVSWTTCEKDAFRHVQDVLDRYLTLLYKRMKLVVTCVALKLNNQPDSYITFSHPIFIEIIFEFHKNVKNQNEHFVIHVQGCMFCLEMIITHISHSHHFMALIFFFYVMIALRILIKALLVSLHQFINPKSIGSITPENPNHRSLRNPSLPIKDFSAAWLSHNLMVQFMILLHQWRVVLSNTHPQTQTLELGRPTKYPLLSLNLPRLLCRVFDFVLVPCHHNIRPAFLILAGGLICFQHNIKPSCNQFTKDFFVELQMISTELRTKFTKNQAKLVHNLQPKHNRYQLTLVITSIFRLHNRYIFLNSEFHFVEHLPFFASLSGLYIFLLHFYSFFEKKIHSNDSMVTWALFIYIYLCVYFWTFYIIIFINCSSSHNIESIGIPMPLAGDPGLFCVQKYRITSL</sequence>
<proteinExistence type="predicted"/>
<gene>
    <name evidence="2" type="ORF">VP01_4561g1</name>
</gene>
<keyword evidence="1" id="KW-0472">Membrane</keyword>
<comment type="caution">
    <text evidence="2">The sequence shown here is derived from an EMBL/GenBank/DDBJ whole genome shotgun (WGS) entry which is preliminary data.</text>
</comment>
<dbReference type="Proteomes" id="UP000037035">
    <property type="component" value="Unassembled WGS sequence"/>
</dbReference>
<dbReference type="VEuPathDB" id="FungiDB:VP01_4561g1"/>
<keyword evidence="1" id="KW-0812">Transmembrane</keyword>
<reference evidence="2 3" key="1">
    <citation type="submission" date="2015-08" db="EMBL/GenBank/DDBJ databases">
        <title>Next Generation Sequencing and Analysis of the Genome of Puccinia sorghi L Schw, the Causal Agent of Maize Common Rust.</title>
        <authorList>
            <person name="Rochi L."/>
            <person name="Burguener G."/>
            <person name="Darino M."/>
            <person name="Turjanski A."/>
            <person name="Kreff E."/>
            <person name="Dieguez M.J."/>
            <person name="Sacco F."/>
        </authorList>
    </citation>
    <scope>NUCLEOTIDE SEQUENCE [LARGE SCALE GENOMIC DNA]</scope>
    <source>
        <strain evidence="2 3">RO10H11247</strain>
    </source>
</reference>